<protein>
    <submittedName>
        <fullName evidence="3">Uncharacterized protein LOC105426726</fullName>
    </submittedName>
</protein>
<gene>
    <name evidence="3" type="primary">LOC105426726</name>
</gene>
<organism evidence="2 3">
    <name type="scientific">Pogonomyrmex barbatus</name>
    <name type="common">red harvester ant</name>
    <dbReference type="NCBI Taxonomy" id="144034"/>
    <lineage>
        <taxon>Eukaryota</taxon>
        <taxon>Metazoa</taxon>
        <taxon>Ecdysozoa</taxon>
        <taxon>Arthropoda</taxon>
        <taxon>Hexapoda</taxon>
        <taxon>Insecta</taxon>
        <taxon>Pterygota</taxon>
        <taxon>Neoptera</taxon>
        <taxon>Endopterygota</taxon>
        <taxon>Hymenoptera</taxon>
        <taxon>Apocrita</taxon>
        <taxon>Aculeata</taxon>
        <taxon>Formicoidea</taxon>
        <taxon>Formicidae</taxon>
        <taxon>Myrmicinae</taxon>
        <taxon>Pogonomyrmex</taxon>
    </lineage>
</organism>
<evidence type="ECO:0000313" key="3">
    <source>
        <dbReference type="RefSeq" id="XP_025073912.1"/>
    </source>
</evidence>
<dbReference type="AlphaFoldDB" id="A0A8N1S727"/>
<feature type="region of interest" description="Disordered" evidence="1">
    <location>
        <begin position="148"/>
        <end position="194"/>
    </location>
</feature>
<proteinExistence type="predicted"/>
<accession>A0A8N1S727</accession>
<name>A0A8N1S727_9HYME</name>
<reference evidence="3" key="1">
    <citation type="submission" date="2025-08" db="UniProtKB">
        <authorList>
            <consortium name="RefSeq"/>
        </authorList>
    </citation>
    <scope>IDENTIFICATION</scope>
</reference>
<evidence type="ECO:0000313" key="2">
    <source>
        <dbReference type="Proteomes" id="UP000504615"/>
    </source>
</evidence>
<sequence length="216" mass="22719">MNKLNRDYDPFSATKASKRPSLQCAALTIDSFDVRARFNDVAWFLTERPVDEVWGGSFLPVFCCFPYADAAKPSITFFENLTRRERRCHRVVLEVLGATVNRRPDRRRAPRAPVAVVLPVVLPEAAAAAAVAALAEVAEVAEVLPVSPPAPPGQPPSVSVPDLSAAGQPAVEPAAVPQLPGPAGPTRGPLVGAEDGATGVAAILPSSRASGSQRVL</sequence>
<evidence type="ECO:0000256" key="1">
    <source>
        <dbReference type="SAM" id="MobiDB-lite"/>
    </source>
</evidence>
<dbReference type="GeneID" id="105426726"/>
<dbReference type="OrthoDB" id="7554552at2759"/>
<dbReference type="RefSeq" id="XP_025073912.1">
    <property type="nucleotide sequence ID" value="XM_025218127.1"/>
</dbReference>
<keyword evidence="2" id="KW-1185">Reference proteome</keyword>
<dbReference type="Proteomes" id="UP000504615">
    <property type="component" value="Unplaced"/>
</dbReference>